<protein>
    <recommendedName>
        <fullName evidence="7">PilY1 beta-propeller domain-containing protein</fullName>
    </recommendedName>
</protein>
<evidence type="ECO:0000256" key="2">
    <source>
        <dbReference type="ARBA" id="ARBA00008387"/>
    </source>
</evidence>
<evidence type="ECO:0000259" key="7">
    <source>
        <dbReference type="Pfam" id="PF05567"/>
    </source>
</evidence>
<proteinExistence type="inferred from homology"/>
<evidence type="ECO:0000256" key="6">
    <source>
        <dbReference type="ARBA" id="ARBA00023263"/>
    </source>
</evidence>
<dbReference type="Proteomes" id="UP000885826">
    <property type="component" value="Unassembled WGS sequence"/>
</dbReference>
<dbReference type="GO" id="GO:0046872">
    <property type="term" value="F:metal ion binding"/>
    <property type="evidence" value="ECO:0007669"/>
    <property type="project" value="UniProtKB-KW"/>
</dbReference>
<keyword evidence="5" id="KW-0106">Calcium</keyword>
<name>A0A9C9ELI1_UNCW3</name>
<keyword evidence="3" id="KW-1029">Fimbrium biogenesis</keyword>
<dbReference type="SUPFAM" id="SSF50998">
    <property type="entry name" value="Quinoprotein alcohol dehydrogenase-like"/>
    <property type="match status" value="1"/>
</dbReference>
<dbReference type="InterPro" id="IPR008707">
    <property type="entry name" value="B-propeller_PilY1"/>
</dbReference>
<evidence type="ECO:0000256" key="5">
    <source>
        <dbReference type="ARBA" id="ARBA00022837"/>
    </source>
</evidence>
<dbReference type="GO" id="GO:0009289">
    <property type="term" value="C:pilus"/>
    <property type="evidence" value="ECO:0007669"/>
    <property type="project" value="UniProtKB-SubCell"/>
</dbReference>
<dbReference type="AlphaFoldDB" id="A0A9C9ELI1"/>
<reference evidence="8" key="1">
    <citation type="journal article" date="2020" name="mSystems">
        <title>Genome- and Community-Level Interaction Insights into Carbon Utilization and Element Cycling Functions of Hydrothermarchaeota in Hydrothermal Sediment.</title>
        <authorList>
            <person name="Zhou Z."/>
            <person name="Liu Y."/>
            <person name="Xu W."/>
            <person name="Pan J."/>
            <person name="Luo Z.H."/>
            <person name="Li M."/>
        </authorList>
    </citation>
    <scope>NUCLEOTIDE SEQUENCE</scope>
    <source>
        <strain evidence="8">HyVt-388</strain>
    </source>
</reference>
<evidence type="ECO:0000313" key="8">
    <source>
        <dbReference type="EMBL" id="HEC78125.1"/>
    </source>
</evidence>
<dbReference type="Pfam" id="PF05567">
    <property type="entry name" value="T4P_PilY1"/>
    <property type="match status" value="1"/>
</dbReference>
<dbReference type="EMBL" id="DRIG01000034">
    <property type="protein sequence ID" value="HEC78125.1"/>
    <property type="molecule type" value="Genomic_DNA"/>
</dbReference>
<evidence type="ECO:0000256" key="4">
    <source>
        <dbReference type="ARBA" id="ARBA00022723"/>
    </source>
</evidence>
<comment type="similarity">
    <text evidence="2">Belongs to the PilY1 family.</text>
</comment>
<dbReference type="InterPro" id="IPR011047">
    <property type="entry name" value="Quinoprotein_ADH-like_sf"/>
</dbReference>
<accession>A0A9C9ELI1</accession>
<organism evidence="8 9">
    <name type="scientific">candidate division WOR-3 bacterium</name>
    <dbReference type="NCBI Taxonomy" id="2052148"/>
    <lineage>
        <taxon>Bacteria</taxon>
        <taxon>Bacteria division WOR-3</taxon>
    </lineage>
</organism>
<feature type="domain" description="PilY1 beta-propeller" evidence="7">
    <location>
        <begin position="656"/>
        <end position="1011"/>
    </location>
</feature>
<evidence type="ECO:0000313" key="9">
    <source>
        <dbReference type="Proteomes" id="UP000885826"/>
    </source>
</evidence>
<comment type="subcellular location">
    <subcellularLocation>
        <location evidence="1">Fimbrium</location>
    </subcellularLocation>
</comment>
<sequence length="1188" mass="132876">MKMLLLRSNRKKSLGLINKEEMMKRIIFGLIIITAFLAGADMSTYCTAPPFVGGHNAVVIPNVLICQDFTGSMRFWVYDSWPGYSHSIDPYNPNKVYYGYADPNSNYEIVWFNSRQYYRKNPNGSYSGNEINWWHTTRIDVARKVLTGGKGPAYNDKSRLLFEEPYYRVNSSSGSYVYGIITTDSTEISKGVVREIADVDDDYVWDEGAPHFALQTFSTRSPFYRRVKCPFGSSLRAFLDTLEQKRPTGGTWCGDAIFEGIHYYRFTHPHWRNNTWSYTWSINDVGTELDPWYEVVGGDTVSVSCRPSFFIFVSDGESNSDNPVSDCSHLPHPASPYGPSYYGFRYYNGPDSSDGTHGCADDYAYYAHVTDLRPDADPIYGIPDKQTLTFYSIFLFATPSGATLSKNIAIFGGFKDSDTLGDPGYLKPDKQFEYDADSNGVPDNYYYADEGYALEQAFRNIFVNIQELARVTSASGGAISGSGIKGGGVVYNATFYPTLDLTSTLSLNWIGKAAALWLDPYGNLREETQGNRILHLKNDLAIEMFFSAGNNQTMVARFQDTSGLGTLVPLDTVPVESLNFLWDAGEHLLTRNPDNRRIFYNRNGNRRAFVINQNWLDARLDFGNGAACDSLIQYIRGVDYPNWRSREYNNNNIWKLGDIIHSSPMPVGAPSEAYHMVYGDDTYYSFWEKYLDRRTVVYAGGNDGMIHAFNAGLYETLEDPITIARVQTLGQALGKELWAFIPYNVLPHLKWLADTNYCHVYYVDLKPYPTDVKIFTPDSTWHPYGWGTILVTGMRFGGGEIDVTGVDTFRSAYCCFDVTDPERDNRRPQFMWEFTDDNLGFTMCVPAVIKIKDMSGTNDKWYLVFGSGPQSKYGDCNQPAHLYVLDIATGTLIHEFTIPDSNTAITNIFSADFGLNYYTNLAYFGTYDNSGGGTIYRLMTHNDPDPVNWTLHKVITLNKPITAEGSVATDSKGNLWIYFGTGKYFSNIDVANTDTMMFVGVKDDTTQGDLANPAFTLNDLANVTDVHVYSDTVISSLGVNNFDELVQYVEARDGWYRYFDSIPGERVITSPLVLGGAVIFTSFIPQDTTGASQGPDLCIGGGGGPQAGNLWALFYTTGTAYKTAMLDTNATGEFKTYIPIIGDMPSEPAMHISADQEKVFVQSAGGLIGIETPLPYNPRGGVMLWRGR</sequence>
<keyword evidence="6" id="KW-0281">Fimbrium</keyword>
<keyword evidence="4" id="KW-0479">Metal-binding</keyword>
<evidence type="ECO:0000256" key="1">
    <source>
        <dbReference type="ARBA" id="ARBA00004561"/>
    </source>
</evidence>
<evidence type="ECO:0000256" key="3">
    <source>
        <dbReference type="ARBA" id="ARBA00022558"/>
    </source>
</evidence>
<gene>
    <name evidence="8" type="ORF">ENI34_03160</name>
</gene>
<comment type="caution">
    <text evidence="8">The sequence shown here is derived from an EMBL/GenBank/DDBJ whole genome shotgun (WGS) entry which is preliminary data.</text>
</comment>